<organism evidence="10 11">
    <name type="scientific">Zootermopsis nevadensis</name>
    <name type="common">Dampwood termite</name>
    <dbReference type="NCBI Taxonomy" id="136037"/>
    <lineage>
        <taxon>Eukaryota</taxon>
        <taxon>Metazoa</taxon>
        <taxon>Ecdysozoa</taxon>
        <taxon>Arthropoda</taxon>
        <taxon>Hexapoda</taxon>
        <taxon>Insecta</taxon>
        <taxon>Pterygota</taxon>
        <taxon>Neoptera</taxon>
        <taxon>Polyneoptera</taxon>
        <taxon>Dictyoptera</taxon>
        <taxon>Blattodea</taxon>
        <taxon>Blattoidea</taxon>
        <taxon>Termitoidae</taxon>
        <taxon>Termopsidae</taxon>
        <taxon>Zootermopsis</taxon>
    </lineage>
</organism>
<feature type="domain" description="Major facilitator superfamily (MFS) profile" evidence="9">
    <location>
        <begin position="29"/>
        <end position="475"/>
    </location>
</feature>
<evidence type="ECO:0000256" key="4">
    <source>
        <dbReference type="ARBA" id="ARBA00022597"/>
    </source>
</evidence>
<dbReference type="InterPro" id="IPR036259">
    <property type="entry name" value="MFS_trans_sf"/>
</dbReference>
<dbReference type="PROSITE" id="PS00216">
    <property type="entry name" value="SUGAR_TRANSPORT_1"/>
    <property type="match status" value="1"/>
</dbReference>
<keyword evidence="4 10" id="KW-0762">Sugar transport</keyword>
<evidence type="ECO:0000256" key="8">
    <source>
        <dbReference type="SAM" id="Phobius"/>
    </source>
</evidence>
<dbReference type="PROSITE" id="PS50850">
    <property type="entry name" value="MFS"/>
    <property type="match status" value="1"/>
</dbReference>
<feature type="transmembrane region" description="Helical" evidence="8">
    <location>
        <begin position="31"/>
        <end position="51"/>
    </location>
</feature>
<sequence>MELNDSPVQKSAVEIVIQKEKKSLRPVGPQVIIVCAYLLVGMSVGMSLGHTSGLLPQLNSVNSSVYVDEDTGSWIASLNVAAGPFGSILAGITMDQWGRRKITIVANSMLFVGWLLVSVAYNVPALMVAKTIEGFARSMAATTLTILIDELADPNFRGFILCFIMTCVSGGVVVISTLTAFLDWRTVSGVATAVSLLSLFPFFVIPESPSWLVRNGRMDEATQGLIWLWGPRRETEVQEDLEFLKTRHSSKVQGCRTVQDFQKTCRAFFTPRILKPFFILHVFGTIQVFCGSSILLYYTVDILSKIKEAGGGQIIDENRSAVVVFFVRIVGNIVTTLLIIRIGRRPIALTSGIGSSVSALALGVLLITLSTKGTSPGSGEIESWLVFVLTMLFVLSISTGYLMLPVLMLGETQAAHVRGFVCGYIYTVNDLILGGTLKFYHSLLSILQIHGLFLLFGISCLLCTLFVYAFLPETQGKTLEQIEDYFRQPNVMWITRKKTSRCETRTVNGSQKLETNVLGP</sequence>
<dbReference type="InterPro" id="IPR005828">
    <property type="entry name" value="MFS_sugar_transport-like"/>
</dbReference>
<dbReference type="EMBL" id="KK852446">
    <property type="protein sequence ID" value="KDR23749.1"/>
    <property type="molecule type" value="Genomic_DNA"/>
</dbReference>
<keyword evidence="5 8" id="KW-0812">Transmembrane</keyword>
<feature type="transmembrane region" description="Helical" evidence="8">
    <location>
        <begin position="320"/>
        <end position="340"/>
    </location>
</feature>
<gene>
    <name evidence="10" type="ORF">L798_06035</name>
</gene>
<dbReference type="GO" id="GO:0005886">
    <property type="term" value="C:plasma membrane"/>
    <property type="evidence" value="ECO:0007669"/>
    <property type="project" value="UniProtKB-SubCell"/>
</dbReference>
<dbReference type="OMA" id="ISAIWAY"/>
<dbReference type="InterPro" id="IPR020846">
    <property type="entry name" value="MFS_dom"/>
</dbReference>
<keyword evidence="2" id="KW-0813">Transport</keyword>
<comment type="subcellular location">
    <subcellularLocation>
        <location evidence="1">Cell membrane</location>
        <topology evidence="1">Multi-pass membrane protein</topology>
    </subcellularLocation>
</comment>
<dbReference type="InParanoid" id="A0A067RV46"/>
<evidence type="ECO:0000256" key="5">
    <source>
        <dbReference type="ARBA" id="ARBA00022692"/>
    </source>
</evidence>
<accession>A0A067RV46</accession>
<evidence type="ECO:0000256" key="2">
    <source>
        <dbReference type="ARBA" id="ARBA00022448"/>
    </source>
</evidence>
<feature type="transmembrane region" description="Helical" evidence="8">
    <location>
        <begin position="187"/>
        <end position="205"/>
    </location>
</feature>
<dbReference type="PANTHER" id="PTHR48021">
    <property type="match status" value="1"/>
</dbReference>
<feature type="transmembrane region" description="Helical" evidence="8">
    <location>
        <begin position="384"/>
        <end position="409"/>
    </location>
</feature>
<feature type="transmembrane region" description="Helical" evidence="8">
    <location>
        <begin position="446"/>
        <end position="471"/>
    </location>
</feature>
<dbReference type="InterPro" id="IPR050549">
    <property type="entry name" value="MFS_Trehalose_Transporter"/>
</dbReference>
<evidence type="ECO:0000256" key="1">
    <source>
        <dbReference type="ARBA" id="ARBA00004651"/>
    </source>
</evidence>
<keyword evidence="3" id="KW-1003">Cell membrane</keyword>
<dbReference type="AlphaFoldDB" id="A0A067RV46"/>
<evidence type="ECO:0000256" key="3">
    <source>
        <dbReference type="ARBA" id="ARBA00022475"/>
    </source>
</evidence>
<dbReference type="FunFam" id="1.20.1250.20:FF:000218">
    <property type="entry name" value="facilitated trehalose transporter Tret1"/>
    <property type="match status" value="1"/>
</dbReference>
<evidence type="ECO:0000256" key="7">
    <source>
        <dbReference type="ARBA" id="ARBA00023136"/>
    </source>
</evidence>
<dbReference type="Gene3D" id="1.20.1250.20">
    <property type="entry name" value="MFS general substrate transporter like domains"/>
    <property type="match status" value="1"/>
</dbReference>
<dbReference type="SUPFAM" id="SSF103473">
    <property type="entry name" value="MFS general substrate transporter"/>
    <property type="match status" value="1"/>
</dbReference>
<dbReference type="Proteomes" id="UP000027135">
    <property type="component" value="Unassembled WGS sequence"/>
</dbReference>
<feature type="transmembrane region" description="Helical" evidence="8">
    <location>
        <begin position="347"/>
        <end position="369"/>
    </location>
</feature>
<proteinExistence type="predicted"/>
<name>A0A067RV46_ZOONE</name>
<keyword evidence="6 8" id="KW-1133">Transmembrane helix</keyword>
<dbReference type="GO" id="GO:0022857">
    <property type="term" value="F:transmembrane transporter activity"/>
    <property type="evidence" value="ECO:0007669"/>
    <property type="project" value="InterPro"/>
</dbReference>
<feature type="transmembrane region" description="Helical" evidence="8">
    <location>
        <begin position="277"/>
        <end position="300"/>
    </location>
</feature>
<evidence type="ECO:0000313" key="10">
    <source>
        <dbReference type="EMBL" id="KDR23749.1"/>
    </source>
</evidence>
<dbReference type="eggNOG" id="KOG0254">
    <property type="taxonomic scope" value="Eukaryota"/>
</dbReference>
<reference evidence="10 11" key="1">
    <citation type="journal article" date="2014" name="Nat. Commun.">
        <title>Molecular traces of alternative social organization in a termite genome.</title>
        <authorList>
            <person name="Terrapon N."/>
            <person name="Li C."/>
            <person name="Robertson H.M."/>
            <person name="Ji L."/>
            <person name="Meng X."/>
            <person name="Booth W."/>
            <person name="Chen Z."/>
            <person name="Childers C.P."/>
            <person name="Glastad K.M."/>
            <person name="Gokhale K."/>
            <person name="Gowin J."/>
            <person name="Gronenberg W."/>
            <person name="Hermansen R.A."/>
            <person name="Hu H."/>
            <person name="Hunt B.G."/>
            <person name="Huylmans A.K."/>
            <person name="Khalil S.M."/>
            <person name="Mitchell R.D."/>
            <person name="Munoz-Torres M.C."/>
            <person name="Mustard J.A."/>
            <person name="Pan H."/>
            <person name="Reese J.T."/>
            <person name="Scharf M.E."/>
            <person name="Sun F."/>
            <person name="Vogel H."/>
            <person name="Xiao J."/>
            <person name="Yang W."/>
            <person name="Yang Z."/>
            <person name="Yang Z."/>
            <person name="Zhou J."/>
            <person name="Zhu J."/>
            <person name="Brent C.S."/>
            <person name="Elsik C.G."/>
            <person name="Goodisman M.A."/>
            <person name="Liberles D.A."/>
            <person name="Roe R.M."/>
            <person name="Vargo E.L."/>
            <person name="Vilcinskas A."/>
            <person name="Wang J."/>
            <person name="Bornberg-Bauer E."/>
            <person name="Korb J."/>
            <person name="Zhang G."/>
            <person name="Liebig J."/>
        </authorList>
    </citation>
    <scope>NUCLEOTIDE SEQUENCE [LARGE SCALE GENOMIC DNA]</scope>
    <source>
        <tissue evidence="10">Whole organism</tissue>
    </source>
</reference>
<dbReference type="InterPro" id="IPR005829">
    <property type="entry name" value="Sugar_transporter_CS"/>
</dbReference>
<dbReference type="OrthoDB" id="4142200at2759"/>
<feature type="transmembrane region" description="Helical" evidence="8">
    <location>
        <begin position="159"/>
        <end position="181"/>
    </location>
</feature>
<feature type="transmembrane region" description="Helical" evidence="8">
    <location>
        <begin position="104"/>
        <end position="123"/>
    </location>
</feature>
<evidence type="ECO:0000256" key="6">
    <source>
        <dbReference type="ARBA" id="ARBA00022989"/>
    </source>
</evidence>
<keyword evidence="11" id="KW-1185">Reference proteome</keyword>
<evidence type="ECO:0000313" key="11">
    <source>
        <dbReference type="Proteomes" id="UP000027135"/>
    </source>
</evidence>
<feature type="transmembrane region" description="Helical" evidence="8">
    <location>
        <begin position="71"/>
        <end position="92"/>
    </location>
</feature>
<dbReference type="Pfam" id="PF00083">
    <property type="entry name" value="Sugar_tr"/>
    <property type="match status" value="1"/>
</dbReference>
<dbReference type="PANTHER" id="PTHR48021:SF7">
    <property type="entry name" value="RH09188P"/>
    <property type="match status" value="1"/>
</dbReference>
<keyword evidence="7 8" id="KW-0472">Membrane</keyword>
<evidence type="ECO:0000259" key="9">
    <source>
        <dbReference type="PROSITE" id="PS50850"/>
    </source>
</evidence>
<protein>
    <submittedName>
        <fullName evidence="10">Solute carrier family 2, facilitated glucose transporter member 8</fullName>
    </submittedName>
</protein>